<dbReference type="AlphaFoldDB" id="A0A7C7DAV9"/>
<dbReference type="EMBL" id="DUTF01000255">
    <property type="protein sequence ID" value="HHY27400.1"/>
    <property type="molecule type" value="Genomic_DNA"/>
</dbReference>
<sequence>MTKFFDKINEMTISRRNFIKASTAAAASLSLVGCGNTLTTTNAGQIAEKEGKWITAACW</sequence>
<dbReference type="InterPro" id="IPR006311">
    <property type="entry name" value="TAT_signal"/>
</dbReference>
<reference evidence="1 2" key="1">
    <citation type="journal article" date="2020" name="Biotechnol. Biofuels">
        <title>New insights from the biogas microbiome by comprehensive genome-resolved metagenomics of nearly 1600 species originating from multiple anaerobic digesters.</title>
        <authorList>
            <person name="Campanaro S."/>
            <person name="Treu L."/>
            <person name="Rodriguez-R L.M."/>
            <person name="Kovalovszki A."/>
            <person name="Ziels R.M."/>
            <person name="Maus I."/>
            <person name="Zhu X."/>
            <person name="Kougias P.G."/>
            <person name="Basile A."/>
            <person name="Luo G."/>
            <person name="Schluter A."/>
            <person name="Konstantinidis K.T."/>
            <person name="Angelidaki I."/>
        </authorList>
    </citation>
    <scope>NUCLEOTIDE SEQUENCE [LARGE SCALE GENOMIC DNA]</scope>
    <source>
        <strain evidence="1">AS05jafATM_4</strain>
    </source>
</reference>
<accession>A0A7C7DAV9</accession>
<dbReference type="NCBIfam" id="TIGR01409">
    <property type="entry name" value="TAT_signal_seq"/>
    <property type="match status" value="1"/>
</dbReference>
<protein>
    <submittedName>
        <fullName evidence="1">Twin-arginine translocation signal domain-containing protein</fullName>
    </submittedName>
</protein>
<comment type="caution">
    <text evidence="1">The sequence shown here is derived from an EMBL/GenBank/DDBJ whole genome shotgun (WGS) entry which is preliminary data.</text>
</comment>
<evidence type="ECO:0000313" key="1">
    <source>
        <dbReference type="EMBL" id="HHY27400.1"/>
    </source>
</evidence>
<gene>
    <name evidence="1" type="ORF">GX523_11785</name>
</gene>
<dbReference type="Pfam" id="PF10518">
    <property type="entry name" value="TAT_signal"/>
    <property type="match status" value="1"/>
</dbReference>
<feature type="non-terminal residue" evidence="1">
    <location>
        <position position="59"/>
    </location>
</feature>
<proteinExistence type="predicted"/>
<dbReference type="PROSITE" id="PS51257">
    <property type="entry name" value="PROKAR_LIPOPROTEIN"/>
    <property type="match status" value="1"/>
</dbReference>
<evidence type="ECO:0000313" key="2">
    <source>
        <dbReference type="Proteomes" id="UP000553059"/>
    </source>
</evidence>
<name>A0A7C7DAV9_9FIRM</name>
<organism evidence="1 2">
    <name type="scientific">Desulfitobacterium dehalogenans</name>
    <dbReference type="NCBI Taxonomy" id="36854"/>
    <lineage>
        <taxon>Bacteria</taxon>
        <taxon>Bacillati</taxon>
        <taxon>Bacillota</taxon>
        <taxon>Clostridia</taxon>
        <taxon>Eubacteriales</taxon>
        <taxon>Desulfitobacteriaceae</taxon>
        <taxon>Desulfitobacterium</taxon>
    </lineage>
</organism>
<dbReference type="Proteomes" id="UP000553059">
    <property type="component" value="Unassembled WGS sequence"/>
</dbReference>
<dbReference type="PROSITE" id="PS51318">
    <property type="entry name" value="TAT"/>
    <property type="match status" value="1"/>
</dbReference>
<dbReference type="InterPro" id="IPR019546">
    <property type="entry name" value="TAT_signal_bac_arc"/>
</dbReference>